<dbReference type="EMBL" id="CM004395">
    <property type="protein sequence ID" value="OAY41509.1"/>
    <property type="molecule type" value="Genomic_DNA"/>
</dbReference>
<feature type="domain" description="DUF3741" evidence="2">
    <location>
        <begin position="70"/>
        <end position="87"/>
    </location>
</feature>
<dbReference type="OrthoDB" id="1670627at2759"/>
<proteinExistence type="predicted"/>
<evidence type="ECO:0000313" key="4">
    <source>
        <dbReference type="Proteomes" id="UP000091857"/>
    </source>
</evidence>
<feature type="region of interest" description="Disordered" evidence="1">
    <location>
        <begin position="156"/>
        <end position="261"/>
    </location>
</feature>
<keyword evidence="4" id="KW-1185">Reference proteome</keyword>
<dbReference type="Proteomes" id="UP000091857">
    <property type="component" value="Chromosome 9"/>
</dbReference>
<dbReference type="Gramene" id="Manes.09G107700.1.v8.1">
    <property type="protein sequence ID" value="Manes.09G107700.1.v8.1.CDS"/>
    <property type="gene ID" value="Manes.09G107700.v8.1"/>
</dbReference>
<reference evidence="4" key="1">
    <citation type="journal article" date="2016" name="Nat. Biotechnol.">
        <title>Sequencing wild and cultivated cassava and related species reveals extensive interspecific hybridization and genetic diversity.</title>
        <authorList>
            <person name="Bredeson J.V."/>
            <person name="Lyons J.B."/>
            <person name="Prochnik S.E."/>
            <person name="Wu G.A."/>
            <person name="Ha C.M."/>
            <person name="Edsinger-Gonzales E."/>
            <person name="Grimwood J."/>
            <person name="Schmutz J."/>
            <person name="Rabbi I.Y."/>
            <person name="Egesi C."/>
            <person name="Nauluvula P."/>
            <person name="Lebot V."/>
            <person name="Ndunguru J."/>
            <person name="Mkamilo G."/>
            <person name="Bart R.S."/>
            <person name="Setter T.L."/>
            <person name="Gleadow R.M."/>
            <person name="Kulakow P."/>
            <person name="Ferguson M.E."/>
            <person name="Rounsley S."/>
            <person name="Rokhsar D.S."/>
        </authorList>
    </citation>
    <scope>NUCLEOTIDE SEQUENCE [LARGE SCALE GENOMIC DNA]</scope>
    <source>
        <strain evidence="4">cv. AM560-2</strain>
    </source>
</reference>
<evidence type="ECO:0000313" key="3">
    <source>
        <dbReference type="EMBL" id="OAY41509.1"/>
    </source>
</evidence>
<name>A0A2C9V9N4_MANES</name>
<protein>
    <recommendedName>
        <fullName evidence="2">DUF3741 domain-containing protein</fullName>
    </recommendedName>
</protein>
<feature type="compositionally biased region" description="Basic and acidic residues" evidence="1">
    <location>
        <begin position="196"/>
        <end position="205"/>
    </location>
</feature>
<evidence type="ECO:0000259" key="2">
    <source>
        <dbReference type="Pfam" id="PF14383"/>
    </source>
</evidence>
<sequence>MTNSRSSAGSGSGCFSGIARLLLCKGSLQTHPADQIASPNTAEFDLVSTYQKNEVSVKLGSETATAAAAAPGVVAKLMGLDSLPDTNWVPKGRTPDSVTRSRSVNFMDYLLEFDLAQAKHRRVRTSVSFREVPTLLNQQNQHDFFVLYLDNMEKTKKPGSKLRKSEVGLDEEIKQQKKEDQKGKNKVINNIPAREAGMKKNEKNQRKNLNISNLKDEPRKISKNKQSFRLGSCKGAQEKSLGFVSPRKKDGISKAKSPVKPMNQKEVLVESKFMKKIKNQHAIKDAQSDCSSEDSSPVSVLDLDEFSFHDLAYLSDYTSPQKPNYAFPQASRSWSPGDDAKYYTEVVRKLNRLTEEDIEESHWLGKNFFKLASFEEICIEFTGQILELLVKQVAEELVGLHMENCERG</sequence>
<dbReference type="AlphaFoldDB" id="A0A2C9V9N4"/>
<gene>
    <name evidence="3" type="ORF">MANES_09G107700v8</name>
</gene>
<dbReference type="PANTHER" id="PTHR35499">
    <property type="entry name" value="OS05G0128300 PROTEIN"/>
    <property type="match status" value="1"/>
</dbReference>
<dbReference type="PANTHER" id="PTHR35499:SF4">
    <property type="entry name" value="ALC-INTERACTING PROTEIN 1"/>
    <property type="match status" value="1"/>
</dbReference>
<feature type="compositionally biased region" description="Basic and acidic residues" evidence="1">
    <location>
        <begin position="163"/>
        <end position="183"/>
    </location>
</feature>
<evidence type="ECO:0000256" key="1">
    <source>
        <dbReference type="SAM" id="MobiDB-lite"/>
    </source>
</evidence>
<dbReference type="OMA" id="QANHHQV"/>
<dbReference type="STRING" id="3983.A0A2C9V9N4"/>
<comment type="caution">
    <text evidence="3">The sequence shown here is derived from an EMBL/GenBank/DDBJ whole genome shotgun (WGS) entry which is preliminary data.</text>
</comment>
<accession>A0A2C9V9N4</accession>
<organism evidence="3 4">
    <name type="scientific">Manihot esculenta</name>
    <name type="common">Cassava</name>
    <name type="synonym">Jatropha manihot</name>
    <dbReference type="NCBI Taxonomy" id="3983"/>
    <lineage>
        <taxon>Eukaryota</taxon>
        <taxon>Viridiplantae</taxon>
        <taxon>Streptophyta</taxon>
        <taxon>Embryophyta</taxon>
        <taxon>Tracheophyta</taxon>
        <taxon>Spermatophyta</taxon>
        <taxon>Magnoliopsida</taxon>
        <taxon>eudicotyledons</taxon>
        <taxon>Gunneridae</taxon>
        <taxon>Pentapetalae</taxon>
        <taxon>rosids</taxon>
        <taxon>fabids</taxon>
        <taxon>Malpighiales</taxon>
        <taxon>Euphorbiaceae</taxon>
        <taxon>Crotonoideae</taxon>
        <taxon>Manihoteae</taxon>
        <taxon>Manihot</taxon>
    </lineage>
</organism>
<dbReference type="Pfam" id="PF14383">
    <property type="entry name" value="VARLMGL"/>
    <property type="match status" value="1"/>
</dbReference>
<dbReference type="InterPro" id="IPR032795">
    <property type="entry name" value="DUF3741-assoc"/>
</dbReference>